<dbReference type="EMBL" id="PTJA01000016">
    <property type="protein sequence ID" value="PPK77580.1"/>
    <property type="molecule type" value="Genomic_DNA"/>
</dbReference>
<sequence length="146" mass="17038">MSKTFEFTRIGYTYLPTSDIEGSIQWYMKNLGLQLISKFEDRGSMIAILHYPHKNAIALALIETDVVQPLQIMRNGEFYPVMAMNCEDIEYTHDFLKSRGVEVTPIEDLGDSEARYFYFKDDQGNLLEAAWSKWDPEDEIKESFQF</sequence>
<gene>
    <name evidence="2" type="ORF">BXY41_116119</name>
</gene>
<dbReference type="GO" id="GO:0051213">
    <property type="term" value="F:dioxygenase activity"/>
    <property type="evidence" value="ECO:0007669"/>
    <property type="project" value="UniProtKB-KW"/>
</dbReference>
<accession>A0A2S6HJG0</accession>
<dbReference type="Pfam" id="PF00903">
    <property type="entry name" value="Glyoxalase"/>
    <property type="match status" value="1"/>
</dbReference>
<feature type="domain" description="VOC" evidence="1">
    <location>
        <begin position="9"/>
        <end position="132"/>
    </location>
</feature>
<dbReference type="AlphaFoldDB" id="A0A2S6HJG0"/>
<evidence type="ECO:0000259" key="1">
    <source>
        <dbReference type="PROSITE" id="PS51819"/>
    </source>
</evidence>
<dbReference type="SUPFAM" id="SSF54593">
    <property type="entry name" value="Glyoxalase/Bleomycin resistance protein/Dihydroxybiphenyl dioxygenase"/>
    <property type="match status" value="1"/>
</dbReference>
<name>A0A2S6HJG0_9FIRM</name>
<dbReference type="RefSeq" id="WP_104439343.1">
    <property type="nucleotide sequence ID" value="NZ_PTJA01000016.1"/>
</dbReference>
<organism evidence="2 3">
    <name type="scientific">Lacrimispora xylanisolvens</name>
    <dbReference type="NCBI Taxonomy" id="384636"/>
    <lineage>
        <taxon>Bacteria</taxon>
        <taxon>Bacillati</taxon>
        <taxon>Bacillota</taxon>
        <taxon>Clostridia</taxon>
        <taxon>Lachnospirales</taxon>
        <taxon>Lachnospiraceae</taxon>
        <taxon>Lacrimispora</taxon>
    </lineage>
</organism>
<dbReference type="Proteomes" id="UP000237749">
    <property type="component" value="Unassembled WGS sequence"/>
</dbReference>
<reference evidence="2 3" key="1">
    <citation type="submission" date="2018-02" db="EMBL/GenBank/DDBJ databases">
        <title>Genomic Encyclopedia of Archaeal and Bacterial Type Strains, Phase II (KMG-II): from individual species to whole genera.</title>
        <authorList>
            <person name="Goeker M."/>
        </authorList>
    </citation>
    <scope>NUCLEOTIDE SEQUENCE [LARGE SCALE GENOMIC DNA]</scope>
    <source>
        <strain evidence="2 3">DSM 3808</strain>
    </source>
</reference>
<keyword evidence="3" id="KW-1185">Reference proteome</keyword>
<comment type="caution">
    <text evidence="2">The sequence shown here is derived from an EMBL/GenBank/DDBJ whole genome shotgun (WGS) entry which is preliminary data.</text>
</comment>
<proteinExistence type="predicted"/>
<keyword evidence="2" id="KW-0560">Oxidoreductase</keyword>
<evidence type="ECO:0000313" key="3">
    <source>
        <dbReference type="Proteomes" id="UP000237749"/>
    </source>
</evidence>
<dbReference type="InterPro" id="IPR037523">
    <property type="entry name" value="VOC_core"/>
</dbReference>
<dbReference type="CDD" id="cd06587">
    <property type="entry name" value="VOC"/>
    <property type="match status" value="1"/>
</dbReference>
<dbReference type="Gene3D" id="3.10.180.10">
    <property type="entry name" value="2,3-Dihydroxybiphenyl 1,2-Dioxygenase, domain 1"/>
    <property type="match status" value="1"/>
</dbReference>
<keyword evidence="2" id="KW-0456">Lyase</keyword>
<protein>
    <submittedName>
        <fullName evidence="2">Catechol 2,3-dioxygenase-like lactoylglutathione lyase family enzyme</fullName>
    </submittedName>
</protein>
<dbReference type="InterPro" id="IPR029068">
    <property type="entry name" value="Glyas_Bleomycin-R_OHBP_Dase"/>
</dbReference>
<dbReference type="PROSITE" id="PS51819">
    <property type="entry name" value="VOC"/>
    <property type="match status" value="1"/>
</dbReference>
<dbReference type="OrthoDB" id="9809206at2"/>
<dbReference type="InterPro" id="IPR004360">
    <property type="entry name" value="Glyas_Fos-R_dOase_dom"/>
</dbReference>
<evidence type="ECO:0000313" key="2">
    <source>
        <dbReference type="EMBL" id="PPK77580.1"/>
    </source>
</evidence>
<dbReference type="GO" id="GO:0016829">
    <property type="term" value="F:lyase activity"/>
    <property type="evidence" value="ECO:0007669"/>
    <property type="project" value="UniProtKB-KW"/>
</dbReference>
<keyword evidence="2" id="KW-0223">Dioxygenase</keyword>